<feature type="region of interest" description="Disordered" evidence="1">
    <location>
        <begin position="1"/>
        <end position="42"/>
    </location>
</feature>
<organism evidence="2 3">
    <name type="scientific">Mycena maculata</name>
    <dbReference type="NCBI Taxonomy" id="230809"/>
    <lineage>
        <taxon>Eukaryota</taxon>
        <taxon>Fungi</taxon>
        <taxon>Dikarya</taxon>
        <taxon>Basidiomycota</taxon>
        <taxon>Agaricomycotina</taxon>
        <taxon>Agaricomycetes</taxon>
        <taxon>Agaricomycetidae</taxon>
        <taxon>Agaricales</taxon>
        <taxon>Marasmiineae</taxon>
        <taxon>Mycenaceae</taxon>
        <taxon>Mycena</taxon>
    </lineage>
</organism>
<evidence type="ECO:0000256" key="1">
    <source>
        <dbReference type="SAM" id="MobiDB-lite"/>
    </source>
</evidence>
<feature type="compositionally biased region" description="Acidic residues" evidence="1">
    <location>
        <begin position="79"/>
        <end position="91"/>
    </location>
</feature>
<keyword evidence="3" id="KW-1185">Reference proteome</keyword>
<sequence length="574" mass="59838">MNHPRPSILQLFDPLSSRDIHSPESDKENTLPDSDFFPQTYVKHPSPVRLTRRLVEVGDVTVVEFEVAGGEGDRHQAVEEEEGEGEGDENDTVGLRSLPSPRTPLGDVTFDRERTPMRSKMYRRKANPTTSAGSDAVPDDFAFASVSNAVNASGAAFGGPSAAPSVVISAAEDSPSSSVGDTDALSTSLATLSLSTPTGSLIADTTMAFPTPSEASTSLLVPVAQPLPPPASIASFDIDRSSADLHSSFALHMNMNSESSFDLLNDKISFFGQGCEESFDMGGLGLISEESNENDTHSPLADHSNNTQREMGHLSVTVDSTTKETIRQSPSSPGSPLQVSDTLQESVDQHPDTFSATPFQPPIMPSLNPVFVPPPASQSPPIPVLSTSFPEPPTFVPALKIVKRKRLERKSVPKAADLPGATSLLPDTVPAPEPPAPSTSSAARMAPSSVGRYVTEGPGPWRVPISTSGKEKAAVTAGKPTAAVPVSGPRRVPLPNQAPAPAPAPAPVPPKAPSQVAQAAGLKRPLRVVPPNGSTSGLPRAVGGISSGSRLPMPKSKIAGATGGGIGLPRRRVA</sequence>
<dbReference type="Proteomes" id="UP001215280">
    <property type="component" value="Unassembled WGS sequence"/>
</dbReference>
<evidence type="ECO:0000313" key="3">
    <source>
        <dbReference type="Proteomes" id="UP001215280"/>
    </source>
</evidence>
<dbReference type="AlphaFoldDB" id="A0AAD7N9A5"/>
<evidence type="ECO:0000313" key="2">
    <source>
        <dbReference type="EMBL" id="KAJ7751228.1"/>
    </source>
</evidence>
<feature type="region of interest" description="Disordered" evidence="1">
    <location>
        <begin position="69"/>
        <end position="136"/>
    </location>
</feature>
<feature type="compositionally biased region" description="Basic and acidic residues" evidence="1">
    <location>
        <begin position="16"/>
        <end position="30"/>
    </location>
</feature>
<feature type="compositionally biased region" description="Pro residues" evidence="1">
    <location>
        <begin position="496"/>
        <end position="512"/>
    </location>
</feature>
<comment type="caution">
    <text evidence="2">The sequence shown here is derived from an EMBL/GenBank/DDBJ whole genome shotgun (WGS) entry which is preliminary data.</text>
</comment>
<proteinExistence type="predicted"/>
<feature type="compositionally biased region" description="Low complexity" evidence="1">
    <location>
        <begin position="438"/>
        <end position="447"/>
    </location>
</feature>
<gene>
    <name evidence="2" type="ORF">DFH07DRAFT_826593</name>
</gene>
<protein>
    <submittedName>
        <fullName evidence="2">Uncharacterized protein</fullName>
    </submittedName>
</protein>
<feature type="compositionally biased region" description="Polar residues" evidence="1">
    <location>
        <begin position="327"/>
        <end position="358"/>
    </location>
</feature>
<feature type="region of interest" description="Disordered" evidence="1">
    <location>
        <begin position="288"/>
        <end position="362"/>
    </location>
</feature>
<reference evidence="2" key="1">
    <citation type="submission" date="2023-03" db="EMBL/GenBank/DDBJ databases">
        <title>Massive genome expansion in bonnet fungi (Mycena s.s.) driven by repeated elements and novel gene families across ecological guilds.</title>
        <authorList>
            <consortium name="Lawrence Berkeley National Laboratory"/>
            <person name="Harder C.B."/>
            <person name="Miyauchi S."/>
            <person name="Viragh M."/>
            <person name="Kuo A."/>
            <person name="Thoen E."/>
            <person name="Andreopoulos B."/>
            <person name="Lu D."/>
            <person name="Skrede I."/>
            <person name="Drula E."/>
            <person name="Henrissat B."/>
            <person name="Morin E."/>
            <person name="Kohler A."/>
            <person name="Barry K."/>
            <person name="LaButti K."/>
            <person name="Morin E."/>
            <person name="Salamov A."/>
            <person name="Lipzen A."/>
            <person name="Mereny Z."/>
            <person name="Hegedus B."/>
            <person name="Baldrian P."/>
            <person name="Stursova M."/>
            <person name="Weitz H."/>
            <person name="Taylor A."/>
            <person name="Grigoriev I.V."/>
            <person name="Nagy L.G."/>
            <person name="Martin F."/>
            <person name="Kauserud H."/>
        </authorList>
    </citation>
    <scope>NUCLEOTIDE SEQUENCE</scope>
    <source>
        <strain evidence="2">CBHHK188m</strain>
    </source>
</reference>
<dbReference type="EMBL" id="JARJLG010000079">
    <property type="protein sequence ID" value="KAJ7751228.1"/>
    <property type="molecule type" value="Genomic_DNA"/>
</dbReference>
<feature type="region of interest" description="Disordered" evidence="1">
    <location>
        <begin position="413"/>
        <end position="447"/>
    </location>
</feature>
<feature type="region of interest" description="Disordered" evidence="1">
    <location>
        <begin position="466"/>
        <end position="574"/>
    </location>
</feature>
<accession>A0AAD7N9A5</accession>
<name>A0AAD7N9A5_9AGAR</name>